<dbReference type="InterPro" id="IPR003690">
    <property type="entry name" value="MTERF"/>
</dbReference>
<dbReference type="Pfam" id="PF02536">
    <property type="entry name" value="mTERF"/>
    <property type="match status" value="1"/>
</dbReference>
<keyword evidence="3" id="KW-0809">Transit peptide</keyword>
<evidence type="ECO:0000313" key="5">
    <source>
        <dbReference type="Proteomes" id="UP000222542"/>
    </source>
</evidence>
<reference evidence="4 5" key="2">
    <citation type="journal article" date="2017" name="Genome Biol.">
        <title>New reference genome sequences of hot pepper reveal the massive evolution of plant disease-resistance genes by retroduplication.</title>
        <authorList>
            <person name="Kim S."/>
            <person name="Park J."/>
            <person name="Yeom S.I."/>
            <person name="Kim Y.M."/>
            <person name="Seo E."/>
            <person name="Kim K.T."/>
            <person name="Kim M.S."/>
            <person name="Lee J.M."/>
            <person name="Cheong K."/>
            <person name="Shin H.S."/>
            <person name="Kim S.B."/>
            <person name="Han K."/>
            <person name="Lee J."/>
            <person name="Park M."/>
            <person name="Lee H.A."/>
            <person name="Lee H.Y."/>
            <person name="Lee Y."/>
            <person name="Oh S."/>
            <person name="Lee J.H."/>
            <person name="Choi E."/>
            <person name="Choi E."/>
            <person name="Lee S.E."/>
            <person name="Jeon J."/>
            <person name="Kim H."/>
            <person name="Choi G."/>
            <person name="Song H."/>
            <person name="Lee J."/>
            <person name="Lee S.C."/>
            <person name="Kwon J.K."/>
            <person name="Lee H.Y."/>
            <person name="Koo N."/>
            <person name="Hong Y."/>
            <person name="Kim R.W."/>
            <person name="Kang W.H."/>
            <person name="Huh J.H."/>
            <person name="Kang B.C."/>
            <person name="Yang T.J."/>
            <person name="Lee Y.H."/>
            <person name="Bennetzen J.L."/>
            <person name="Choi D."/>
        </authorList>
    </citation>
    <scope>NUCLEOTIDE SEQUENCE [LARGE SCALE GENOMIC DNA]</scope>
    <source>
        <strain evidence="5">cv. CM334</strain>
    </source>
</reference>
<keyword evidence="2" id="KW-0804">Transcription</keyword>
<keyword evidence="2" id="KW-0805">Transcription regulation</keyword>
<gene>
    <name evidence="4" type="ORF">T459_12574</name>
</gene>
<accession>A0A2G2ZQA1</accession>
<comment type="caution">
    <text evidence="4">The sequence shown here is derived from an EMBL/GenBank/DDBJ whole genome shotgun (WGS) entry which is preliminary data.</text>
</comment>
<dbReference type="PANTHER" id="PTHR13068:SF183">
    <property type="match status" value="1"/>
</dbReference>
<dbReference type="GO" id="GO:0006353">
    <property type="term" value="P:DNA-templated transcription termination"/>
    <property type="evidence" value="ECO:0007669"/>
    <property type="project" value="UniProtKB-KW"/>
</dbReference>
<evidence type="ECO:0000256" key="1">
    <source>
        <dbReference type="ARBA" id="ARBA00007692"/>
    </source>
</evidence>
<sequence>MSFNNHATLEANLNLLQSSGCSNDKIINIVLRNPNILNTSTKKLDEMLHRVENEVGVSPNSSQFLHIVNVLVGLSQETVDKKYGIFKSFGWSDTDILNILQKLRYYVALSEARSQTSLTFLMKEVRYKSTYVASHPSLLTYSLEKRLIPRYEMWKLINGKILIKSRHGFYTVTTWSESKFLDKYVLLVKAELPDLYGLYIKRIAK</sequence>
<protein>
    <submittedName>
        <fullName evidence="4">Uncharacterized protein</fullName>
    </submittedName>
</protein>
<dbReference type="AlphaFoldDB" id="A0A2G2ZQA1"/>
<dbReference type="Proteomes" id="UP000222542">
    <property type="component" value="Unassembled WGS sequence"/>
</dbReference>
<dbReference type="OMA" id="DRHENAV"/>
<comment type="similarity">
    <text evidence="1">Belongs to the mTERF family.</text>
</comment>
<dbReference type="Gramene" id="PHT84131">
    <property type="protein sequence ID" value="PHT84131"/>
    <property type="gene ID" value="T459_12574"/>
</dbReference>
<dbReference type="SMART" id="SM00733">
    <property type="entry name" value="Mterf"/>
    <property type="match status" value="3"/>
</dbReference>
<keyword evidence="2" id="KW-0806">Transcription termination</keyword>
<evidence type="ECO:0000256" key="3">
    <source>
        <dbReference type="ARBA" id="ARBA00022946"/>
    </source>
</evidence>
<dbReference type="SMR" id="A0A2G2ZQA1"/>
<name>A0A2G2ZQA1_CAPAN</name>
<dbReference type="Gene3D" id="1.25.70.10">
    <property type="entry name" value="Transcription termination factor 3, mitochondrial"/>
    <property type="match status" value="1"/>
</dbReference>
<keyword evidence="5" id="KW-1185">Reference proteome</keyword>
<organism evidence="4 5">
    <name type="scientific">Capsicum annuum</name>
    <name type="common">Capsicum pepper</name>
    <dbReference type="NCBI Taxonomy" id="4072"/>
    <lineage>
        <taxon>Eukaryota</taxon>
        <taxon>Viridiplantae</taxon>
        <taxon>Streptophyta</taxon>
        <taxon>Embryophyta</taxon>
        <taxon>Tracheophyta</taxon>
        <taxon>Spermatophyta</taxon>
        <taxon>Magnoliopsida</taxon>
        <taxon>eudicotyledons</taxon>
        <taxon>Gunneridae</taxon>
        <taxon>Pentapetalae</taxon>
        <taxon>asterids</taxon>
        <taxon>lamiids</taxon>
        <taxon>Solanales</taxon>
        <taxon>Solanaceae</taxon>
        <taxon>Solanoideae</taxon>
        <taxon>Capsiceae</taxon>
        <taxon>Capsicum</taxon>
    </lineage>
</organism>
<dbReference type="PANTHER" id="PTHR13068">
    <property type="entry name" value="CGI-12 PROTEIN-RELATED"/>
    <property type="match status" value="1"/>
</dbReference>
<reference evidence="4 5" key="1">
    <citation type="journal article" date="2014" name="Nat. Genet.">
        <title>Genome sequence of the hot pepper provides insights into the evolution of pungency in Capsicum species.</title>
        <authorList>
            <person name="Kim S."/>
            <person name="Park M."/>
            <person name="Yeom S.I."/>
            <person name="Kim Y.M."/>
            <person name="Lee J.M."/>
            <person name="Lee H.A."/>
            <person name="Seo E."/>
            <person name="Choi J."/>
            <person name="Cheong K."/>
            <person name="Kim K.T."/>
            <person name="Jung K."/>
            <person name="Lee G.W."/>
            <person name="Oh S.K."/>
            <person name="Bae C."/>
            <person name="Kim S.B."/>
            <person name="Lee H.Y."/>
            <person name="Kim S.Y."/>
            <person name="Kim M.S."/>
            <person name="Kang B.C."/>
            <person name="Jo Y.D."/>
            <person name="Yang H.B."/>
            <person name="Jeong H.J."/>
            <person name="Kang W.H."/>
            <person name="Kwon J.K."/>
            <person name="Shin C."/>
            <person name="Lim J.Y."/>
            <person name="Park J.H."/>
            <person name="Huh J.H."/>
            <person name="Kim J.S."/>
            <person name="Kim B.D."/>
            <person name="Cohen O."/>
            <person name="Paran I."/>
            <person name="Suh M.C."/>
            <person name="Lee S.B."/>
            <person name="Kim Y.K."/>
            <person name="Shin Y."/>
            <person name="Noh S.J."/>
            <person name="Park J."/>
            <person name="Seo Y.S."/>
            <person name="Kwon S.Y."/>
            <person name="Kim H.A."/>
            <person name="Park J.M."/>
            <person name="Kim H.J."/>
            <person name="Choi S.B."/>
            <person name="Bosland P.W."/>
            <person name="Reeves G."/>
            <person name="Jo S.H."/>
            <person name="Lee B.W."/>
            <person name="Cho H.T."/>
            <person name="Choi H.S."/>
            <person name="Lee M.S."/>
            <person name="Yu Y."/>
            <person name="Do Choi Y."/>
            <person name="Park B.S."/>
            <person name="van Deynze A."/>
            <person name="Ashrafi H."/>
            <person name="Hill T."/>
            <person name="Kim W.T."/>
            <person name="Pai H.S."/>
            <person name="Ahn H.K."/>
            <person name="Yeam I."/>
            <person name="Giovannoni J.J."/>
            <person name="Rose J.K."/>
            <person name="Sorensen I."/>
            <person name="Lee S.J."/>
            <person name="Kim R.W."/>
            <person name="Choi I.Y."/>
            <person name="Choi B.S."/>
            <person name="Lim J.S."/>
            <person name="Lee Y.H."/>
            <person name="Choi D."/>
        </authorList>
    </citation>
    <scope>NUCLEOTIDE SEQUENCE [LARGE SCALE GENOMIC DNA]</scope>
    <source>
        <strain evidence="5">cv. CM334</strain>
    </source>
</reference>
<dbReference type="EMBL" id="AYRZ02000004">
    <property type="protein sequence ID" value="PHT84131.1"/>
    <property type="molecule type" value="Genomic_DNA"/>
</dbReference>
<proteinExistence type="inferred from homology"/>
<dbReference type="GO" id="GO:0003676">
    <property type="term" value="F:nucleic acid binding"/>
    <property type="evidence" value="ECO:0007669"/>
    <property type="project" value="InterPro"/>
</dbReference>
<evidence type="ECO:0000256" key="2">
    <source>
        <dbReference type="ARBA" id="ARBA00022472"/>
    </source>
</evidence>
<dbReference type="GO" id="GO:0009658">
    <property type="term" value="P:chloroplast organization"/>
    <property type="evidence" value="ECO:0000318"/>
    <property type="project" value="GO_Central"/>
</dbReference>
<dbReference type="InterPro" id="IPR038538">
    <property type="entry name" value="MTERF_sf"/>
</dbReference>
<dbReference type="STRING" id="4072.A0A2G2ZQA1"/>
<evidence type="ECO:0000313" key="4">
    <source>
        <dbReference type="EMBL" id="PHT84131.1"/>
    </source>
</evidence>
<dbReference type="GO" id="GO:0009507">
    <property type="term" value="C:chloroplast"/>
    <property type="evidence" value="ECO:0000318"/>
    <property type="project" value="GO_Central"/>
</dbReference>